<dbReference type="InterPro" id="IPR037523">
    <property type="entry name" value="VOC_core"/>
</dbReference>
<dbReference type="Pfam" id="PF00903">
    <property type="entry name" value="Glyoxalase"/>
    <property type="match status" value="1"/>
</dbReference>
<dbReference type="InterPro" id="IPR029068">
    <property type="entry name" value="Glyas_Bleomycin-R_OHBP_Dase"/>
</dbReference>
<evidence type="ECO:0000259" key="1">
    <source>
        <dbReference type="PROSITE" id="PS51819"/>
    </source>
</evidence>
<dbReference type="RefSeq" id="WP_114917467.1">
    <property type="nucleotide sequence ID" value="NZ_CP024848.1"/>
</dbReference>
<gene>
    <name evidence="2" type="ORF">CUC15_15115</name>
</gene>
<name>A0A345PJK0_9BACI</name>
<dbReference type="InterPro" id="IPR004360">
    <property type="entry name" value="Glyas_Fos-R_dOase_dom"/>
</dbReference>
<dbReference type="OrthoDB" id="2354281at2"/>
<evidence type="ECO:0000313" key="3">
    <source>
        <dbReference type="Proteomes" id="UP000253908"/>
    </source>
</evidence>
<feature type="domain" description="VOC" evidence="1">
    <location>
        <begin position="10"/>
        <end position="126"/>
    </location>
</feature>
<sequence>MEKIIPIKNQMNSVFIHVTNLKKAAKWYSDLLGLQVDLNKVVSPVFNVPIRGTTSLTLDDHTFDPSFEHNVSSSPIFNLYAPNIDEAYKYIKDKDITIVREIEIVGDTAWFNIKDPDGNVVMICNC</sequence>
<proteinExistence type="predicted"/>
<dbReference type="PROSITE" id="PS51819">
    <property type="entry name" value="VOC"/>
    <property type="match status" value="1"/>
</dbReference>
<dbReference type="KEGG" id="ocn:CUC15_15115"/>
<dbReference type="AlphaFoldDB" id="A0A345PJK0"/>
<dbReference type="EMBL" id="CP024848">
    <property type="protein sequence ID" value="AXI10180.1"/>
    <property type="molecule type" value="Genomic_DNA"/>
</dbReference>
<accession>A0A345PJK0</accession>
<protein>
    <submittedName>
        <fullName evidence="2">VOC family protein</fullName>
    </submittedName>
</protein>
<dbReference type="Proteomes" id="UP000253908">
    <property type="component" value="Chromosome"/>
</dbReference>
<dbReference type="CDD" id="cd06587">
    <property type="entry name" value="VOC"/>
    <property type="match status" value="1"/>
</dbReference>
<keyword evidence="3" id="KW-1185">Reference proteome</keyword>
<organism evidence="2 3">
    <name type="scientific">Oceanobacillus zhaokaii</name>
    <dbReference type="NCBI Taxonomy" id="2052660"/>
    <lineage>
        <taxon>Bacteria</taxon>
        <taxon>Bacillati</taxon>
        <taxon>Bacillota</taxon>
        <taxon>Bacilli</taxon>
        <taxon>Bacillales</taxon>
        <taxon>Bacillaceae</taxon>
        <taxon>Oceanobacillus</taxon>
    </lineage>
</organism>
<reference evidence="3" key="1">
    <citation type="submission" date="2017-11" db="EMBL/GenBank/DDBJ databases">
        <authorList>
            <person name="Zhu W."/>
        </authorList>
    </citation>
    <scope>NUCLEOTIDE SEQUENCE [LARGE SCALE GENOMIC DNA]</scope>
    <source>
        <strain evidence="3">160</strain>
    </source>
</reference>
<evidence type="ECO:0000313" key="2">
    <source>
        <dbReference type="EMBL" id="AXI10180.1"/>
    </source>
</evidence>
<dbReference type="SUPFAM" id="SSF54593">
    <property type="entry name" value="Glyoxalase/Bleomycin resistance protein/Dihydroxybiphenyl dioxygenase"/>
    <property type="match status" value="1"/>
</dbReference>
<dbReference type="Gene3D" id="3.10.180.10">
    <property type="entry name" value="2,3-Dihydroxybiphenyl 1,2-Dioxygenase, domain 1"/>
    <property type="match status" value="1"/>
</dbReference>